<keyword evidence="2" id="KW-0540">Nuclease</keyword>
<feature type="domain" description="HNH endonuclease 5" evidence="1">
    <location>
        <begin position="50"/>
        <end position="101"/>
    </location>
</feature>
<evidence type="ECO:0000259" key="1">
    <source>
        <dbReference type="Pfam" id="PF14279"/>
    </source>
</evidence>
<keyword evidence="2" id="KW-0255">Endonuclease</keyword>
<keyword evidence="2" id="KW-0378">Hydrolase</keyword>
<protein>
    <submittedName>
        <fullName evidence="2">HNH endonuclease</fullName>
    </submittedName>
</protein>
<dbReference type="PANTHER" id="PTHR33877:SF1">
    <property type="entry name" value="TYPE IV METHYL-DIRECTED RESTRICTION ENZYME ECOKMCRA"/>
    <property type="match status" value="1"/>
</dbReference>
<dbReference type="PANTHER" id="PTHR33877">
    <property type="entry name" value="SLL1193 PROTEIN"/>
    <property type="match status" value="1"/>
</dbReference>
<reference evidence="2" key="1">
    <citation type="submission" date="2020-10" db="EMBL/GenBank/DDBJ databases">
        <authorList>
            <person name="Gilroy R."/>
        </authorList>
    </citation>
    <scope>NUCLEOTIDE SEQUENCE</scope>
    <source>
        <strain evidence="2">CHK195-15760</strain>
    </source>
</reference>
<gene>
    <name evidence="2" type="ORF">IAB70_00500</name>
</gene>
<dbReference type="InterPro" id="IPR003615">
    <property type="entry name" value="HNH_nuc"/>
</dbReference>
<proteinExistence type="predicted"/>
<evidence type="ECO:0000313" key="3">
    <source>
        <dbReference type="Proteomes" id="UP000824093"/>
    </source>
</evidence>
<dbReference type="SUPFAM" id="SSF110849">
    <property type="entry name" value="ParB/Sulfiredoxin"/>
    <property type="match status" value="1"/>
</dbReference>
<dbReference type="GO" id="GO:0004519">
    <property type="term" value="F:endonuclease activity"/>
    <property type="evidence" value="ECO:0007669"/>
    <property type="project" value="UniProtKB-KW"/>
</dbReference>
<reference evidence="2" key="2">
    <citation type="journal article" date="2021" name="PeerJ">
        <title>Extensive microbial diversity within the chicken gut microbiome revealed by metagenomics and culture.</title>
        <authorList>
            <person name="Gilroy R."/>
            <person name="Ravi A."/>
            <person name="Getino M."/>
            <person name="Pursley I."/>
            <person name="Horton D.L."/>
            <person name="Alikhan N.F."/>
            <person name="Baker D."/>
            <person name="Gharbi K."/>
            <person name="Hall N."/>
            <person name="Watson M."/>
            <person name="Adriaenssens E.M."/>
            <person name="Foster-Nyarko E."/>
            <person name="Jarju S."/>
            <person name="Secka A."/>
            <person name="Antonio M."/>
            <person name="Oren A."/>
            <person name="Chaudhuri R.R."/>
            <person name="La Ragione R."/>
            <person name="Hildebrand F."/>
            <person name="Pallen M.J."/>
        </authorList>
    </citation>
    <scope>NUCLEOTIDE SEQUENCE</scope>
    <source>
        <strain evidence="2">CHK195-15760</strain>
    </source>
</reference>
<name>A0A9D1LZZ9_9FIRM</name>
<dbReference type="Gene3D" id="3.90.1530.10">
    <property type="entry name" value="Conserved hypothetical protein from pyrococcus furiosus pfu- 392566-001, ParB domain"/>
    <property type="match status" value="1"/>
</dbReference>
<sequence length="216" mass="25626">MILELPQQFYYKRSDCKVEVRNDVLYMEGNFGFEKLMYDLTYAIFGKHYCYYCNKNFKSKKMTIDHMYPVDYGGITITNNLIPSCSDCNSRKSNLTTEEFIEYNDLRTKKERARYREEMITRKEHMRLLKGFDIPKEWVTTMNLSEILVPSFGTRILGKRYDKYMNFIKKYGHFPKPIVVSSNHVLLDGWNVFMCANKLKYSKVPVVILENVVVLS</sequence>
<dbReference type="EMBL" id="DVNH01000005">
    <property type="protein sequence ID" value="HIU51099.1"/>
    <property type="molecule type" value="Genomic_DNA"/>
</dbReference>
<dbReference type="InterPro" id="IPR029471">
    <property type="entry name" value="HNH_5"/>
</dbReference>
<comment type="caution">
    <text evidence="2">The sequence shown here is derived from an EMBL/GenBank/DDBJ whole genome shotgun (WGS) entry which is preliminary data.</text>
</comment>
<dbReference type="InterPro" id="IPR036086">
    <property type="entry name" value="ParB/Sulfiredoxin_sf"/>
</dbReference>
<evidence type="ECO:0000313" key="2">
    <source>
        <dbReference type="EMBL" id="HIU51099.1"/>
    </source>
</evidence>
<dbReference type="InterPro" id="IPR052892">
    <property type="entry name" value="NA-targeting_endonuclease"/>
</dbReference>
<dbReference type="Proteomes" id="UP000824093">
    <property type="component" value="Unassembled WGS sequence"/>
</dbReference>
<dbReference type="CDD" id="cd00085">
    <property type="entry name" value="HNHc"/>
    <property type="match status" value="1"/>
</dbReference>
<organism evidence="2 3">
    <name type="scientific">Candidatus Merdicola faecigallinarum</name>
    <dbReference type="NCBI Taxonomy" id="2840862"/>
    <lineage>
        <taxon>Bacteria</taxon>
        <taxon>Bacillati</taxon>
        <taxon>Bacillota</taxon>
        <taxon>Clostridia</taxon>
        <taxon>Candidatus Merdicola</taxon>
    </lineage>
</organism>
<dbReference type="Pfam" id="PF14279">
    <property type="entry name" value="HNH_5"/>
    <property type="match status" value="1"/>
</dbReference>
<dbReference type="AlphaFoldDB" id="A0A9D1LZZ9"/>
<accession>A0A9D1LZZ9</accession>
<dbReference type="Gene3D" id="1.10.30.50">
    <property type="match status" value="1"/>
</dbReference>